<keyword evidence="3 6" id="KW-1133">Transmembrane helix</keyword>
<evidence type="ECO:0000256" key="2">
    <source>
        <dbReference type="ARBA" id="ARBA00022692"/>
    </source>
</evidence>
<dbReference type="PROSITE" id="PS50261">
    <property type="entry name" value="G_PROTEIN_RECEP_F2_4"/>
    <property type="match status" value="1"/>
</dbReference>
<dbReference type="PANTHER" id="PTHR45692:SF1">
    <property type="entry name" value="G-PROTEIN COUPLED RECEPTORS FAMILY 2 PROFILE 2 DOMAIN-CONTAINING PROTEIN"/>
    <property type="match status" value="1"/>
</dbReference>
<name>A0A9X0DBD7_9CNID</name>
<evidence type="ECO:0000256" key="5">
    <source>
        <dbReference type="SAM" id="MobiDB-lite"/>
    </source>
</evidence>
<dbReference type="GO" id="GO:0004930">
    <property type="term" value="F:G protein-coupled receptor activity"/>
    <property type="evidence" value="ECO:0007669"/>
    <property type="project" value="InterPro"/>
</dbReference>
<keyword evidence="4 6" id="KW-0472">Membrane</keyword>
<dbReference type="InterPro" id="IPR017981">
    <property type="entry name" value="GPCR_2-like_7TM"/>
</dbReference>
<keyword evidence="2 6" id="KW-0812">Transmembrane</keyword>
<dbReference type="InterPro" id="IPR000832">
    <property type="entry name" value="GPCR_2_secretin-like"/>
</dbReference>
<sequence>MEDTTDCEPCHNLTVDVRRGPPSLGGQDINSTEKTKLPPDEQREEKGVYFIMVMRLDLNVTNPSRNLYDLKVLIKTPAGRTSEVCFLKGELWLYIQNYSTKHDDIPERHQKALTAISYVGCALSAVGLTLTILTIALSRKLRRLRQNQILVYLCLSLLAAILLFTFGINGITDSDSLDLCKAMTALLHYFLLSSIVWMSIEAYNLYQDLVKVFDTTFISQNEFMCRAGVVGWIIPAVVVVITVLAEPDSYGFHVMDTNNETLCWMDQDAFYGAFLAPVLLLMVVNAIIFIVVMKEIYNIPHMCEKANRLSTSERLCQCLSSSASTGYSLVWLRSSERWCSITSSPSRARFKVCSFSCCMELSRRISKTLGACSQRKTASWR</sequence>
<feature type="transmembrane region" description="Helical" evidence="6">
    <location>
        <begin position="149"/>
        <end position="166"/>
    </location>
</feature>
<dbReference type="EMBL" id="MU825398">
    <property type="protein sequence ID" value="KAJ7393446.1"/>
    <property type="molecule type" value="Genomic_DNA"/>
</dbReference>
<dbReference type="PANTHER" id="PTHR45692">
    <property type="entry name" value="G_PROTEIN_RECEP_F2_4 DOMAIN-CONTAINING PROTEIN"/>
    <property type="match status" value="1"/>
</dbReference>
<dbReference type="CDD" id="cd15040">
    <property type="entry name" value="7tmB2_Adhesion"/>
    <property type="match status" value="1"/>
</dbReference>
<feature type="domain" description="G-protein coupled receptors family 2 profile 2" evidence="7">
    <location>
        <begin position="113"/>
        <end position="299"/>
    </location>
</feature>
<dbReference type="GO" id="GO:0007166">
    <property type="term" value="P:cell surface receptor signaling pathway"/>
    <property type="evidence" value="ECO:0007669"/>
    <property type="project" value="InterPro"/>
</dbReference>
<dbReference type="AlphaFoldDB" id="A0A9X0DBD7"/>
<comment type="caution">
    <text evidence="8">The sequence shown here is derived from an EMBL/GenBank/DDBJ whole genome shotgun (WGS) entry which is preliminary data.</text>
</comment>
<gene>
    <name evidence="8" type="ORF">OS493_006420</name>
</gene>
<feature type="transmembrane region" description="Helical" evidence="6">
    <location>
        <begin position="186"/>
        <end position="206"/>
    </location>
</feature>
<dbReference type="Proteomes" id="UP001163046">
    <property type="component" value="Unassembled WGS sequence"/>
</dbReference>
<keyword evidence="9" id="KW-1185">Reference proteome</keyword>
<feature type="transmembrane region" description="Helical" evidence="6">
    <location>
        <begin position="115"/>
        <end position="137"/>
    </location>
</feature>
<accession>A0A9X0DBD7</accession>
<comment type="subcellular location">
    <subcellularLocation>
        <location evidence="1">Membrane</location>
        <topology evidence="1">Multi-pass membrane protein</topology>
    </subcellularLocation>
</comment>
<dbReference type="Gene3D" id="1.20.1070.10">
    <property type="entry name" value="Rhodopsin 7-helix transmembrane proteins"/>
    <property type="match status" value="1"/>
</dbReference>
<evidence type="ECO:0000256" key="6">
    <source>
        <dbReference type="SAM" id="Phobius"/>
    </source>
</evidence>
<evidence type="ECO:0000256" key="3">
    <source>
        <dbReference type="ARBA" id="ARBA00022989"/>
    </source>
</evidence>
<protein>
    <recommendedName>
        <fullName evidence="7">G-protein coupled receptors family 2 profile 2 domain-containing protein</fullName>
    </recommendedName>
</protein>
<evidence type="ECO:0000256" key="4">
    <source>
        <dbReference type="ARBA" id="ARBA00023136"/>
    </source>
</evidence>
<evidence type="ECO:0000259" key="7">
    <source>
        <dbReference type="PROSITE" id="PS50261"/>
    </source>
</evidence>
<dbReference type="Pfam" id="PF00002">
    <property type="entry name" value="7tm_2"/>
    <property type="match status" value="1"/>
</dbReference>
<feature type="region of interest" description="Disordered" evidence="5">
    <location>
        <begin position="1"/>
        <end position="41"/>
    </location>
</feature>
<reference evidence="8" key="1">
    <citation type="submission" date="2023-01" db="EMBL/GenBank/DDBJ databases">
        <title>Genome assembly of the deep-sea coral Lophelia pertusa.</title>
        <authorList>
            <person name="Herrera S."/>
            <person name="Cordes E."/>
        </authorList>
    </citation>
    <scope>NUCLEOTIDE SEQUENCE</scope>
    <source>
        <strain evidence="8">USNM1676648</strain>
        <tissue evidence="8">Polyp</tissue>
    </source>
</reference>
<dbReference type="OrthoDB" id="5989192at2759"/>
<feature type="compositionally biased region" description="Basic and acidic residues" evidence="5">
    <location>
        <begin position="31"/>
        <end position="41"/>
    </location>
</feature>
<feature type="transmembrane region" description="Helical" evidence="6">
    <location>
        <begin position="227"/>
        <end position="245"/>
    </location>
</feature>
<evidence type="ECO:0000256" key="1">
    <source>
        <dbReference type="ARBA" id="ARBA00004141"/>
    </source>
</evidence>
<evidence type="ECO:0000313" key="9">
    <source>
        <dbReference type="Proteomes" id="UP001163046"/>
    </source>
</evidence>
<evidence type="ECO:0000313" key="8">
    <source>
        <dbReference type="EMBL" id="KAJ7393446.1"/>
    </source>
</evidence>
<dbReference type="SUPFAM" id="SSF81321">
    <property type="entry name" value="Family A G protein-coupled receptor-like"/>
    <property type="match status" value="1"/>
</dbReference>
<dbReference type="PRINTS" id="PR00249">
    <property type="entry name" value="GPCRSECRETIN"/>
</dbReference>
<feature type="transmembrane region" description="Helical" evidence="6">
    <location>
        <begin position="269"/>
        <end position="292"/>
    </location>
</feature>
<organism evidence="8 9">
    <name type="scientific">Desmophyllum pertusum</name>
    <dbReference type="NCBI Taxonomy" id="174260"/>
    <lineage>
        <taxon>Eukaryota</taxon>
        <taxon>Metazoa</taxon>
        <taxon>Cnidaria</taxon>
        <taxon>Anthozoa</taxon>
        <taxon>Hexacorallia</taxon>
        <taxon>Scleractinia</taxon>
        <taxon>Caryophylliina</taxon>
        <taxon>Caryophylliidae</taxon>
        <taxon>Desmophyllum</taxon>
    </lineage>
</organism>
<dbReference type="GO" id="GO:0016020">
    <property type="term" value="C:membrane"/>
    <property type="evidence" value="ECO:0007669"/>
    <property type="project" value="UniProtKB-SubCell"/>
</dbReference>
<proteinExistence type="predicted"/>